<accession>A0A6J4HMN0</accession>
<dbReference type="EC" id="4.4.1.5" evidence="2"/>
<dbReference type="SUPFAM" id="SSF54593">
    <property type="entry name" value="Glyoxalase/Bleomycin resistance protein/Dihydroxybiphenyl dioxygenase"/>
    <property type="match status" value="1"/>
</dbReference>
<dbReference type="Pfam" id="PF00903">
    <property type="entry name" value="Glyoxalase"/>
    <property type="match status" value="1"/>
</dbReference>
<gene>
    <name evidence="2" type="ORF">AVDCRST_MAG63-819</name>
</gene>
<organism evidence="2">
    <name type="scientific">uncultured Armatimonadetes bacterium</name>
    <dbReference type="NCBI Taxonomy" id="157466"/>
    <lineage>
        <taxon>Bacteria</taxon>
        <taxon>Bacillati</taxon>
        <taxon>Armatimonadota</taxon>
        <taxon>environmental samples</taxon>
    </lineage>
</organism>
<dbReference type="InterPro" id="IPR004360">
    <property type="entry name" value="Glyas_Fos-R_dOase_dom"/>
</dbReference>
<dbReference type="PANTHER" id="PTHR36503">
    <property type="entry name" value="BLR2520 PROTEIN"/>
    <property type="match status" value="1"/>
</dbReference>
<protein>
    <submittedName>
        <fullName evidence="2">Lactoylglutathione lyase</fullName>
        <ecNumber evidence="2">4.4.1.5</ecNumber>
    </submittedName>
</protein>
<dbReference type="PANTHER" id="PTHR36503:SF1">
    <property type="entry name" value="BLR2520 PROTEIN"/>
    <property type="match status" value="1"/>
</dbReference>
<keyword evidence="2" id="KW-0456">Lyase</keyword>
<feature type="domain" description="VOC" evidence="1">
    <location>
        <begin position="4"/>
        <end position="129"/>
    </location>
</feature>
<sequence length="144" mass="15227">MESRITLLTLGVADLPRSISFYRDGLGFRLSGASTQEVAFFHAGGVVLALFPRHLLAEDAGLEDEPGGGGFRGITLAHNVREREQVDAALAQAEGAGATVTKPAQDAAWGGRSGYFRDPDGHLWEVAWNPGLPLGPDGTMTLPD</sequence>
<evidence type="ECO:0000313" key="2">
    <source>
        <dbReference type="EMBL" id="CAA9227806.1"/>
    </source>
</evidence>
<name>A0A6J4HMN0_9BACT</name>
<evidence type="ECO:0000259" key="1">
    <source>
        <dbReference type="PROSITE" id="PS51819"/>
    </source>
</evidence>
<dbReference type="CDD" id="cd07251">
    <property type="entry name" value="VOC_like"/>
    <property type="match status" value="1"/>
</dbReference>
<dbReference type="AlphaFoldDB" id="A0A6J4HMN0"/>
<dbReference type="PROSITE" id="PS51819">
    <property type="entry name" value="VOC"/>
    <property type="match status" value="1"/>
</dbReference>
<dbReference type="InterPro" id="IPR029068">
    <property type="entry name" value="Glyas_Bleomycin-R_OHBP_Dase"/>
</dbReference>
<dbReference type="EMBL" id="CADCTO010000111">
    <property type="protein sequence ID" value="CAA9227806.1"/>
    <property type="molecule type" value="Genomic_DNA"/>
</dbReference>
<dbReference type="InterPro" id="IPR037523">
    <property type="entry name" value="VOC_core"/>
</dbReference>
<dbReference type="Gene3D" id="3.10.180.10">
    <property type="entry name" value="2,3-Dihydroxybiphenyl 1,2-Dioxygenase, domain 1"/>
    <property type="match status" value="1"/>
</dbReference>
<dbReference type="GO" id="GO:0004462">
    <property type="term" value="F:lactoylglutathione lyase activity"/>
    <property type="evidence" value="ECO:0007669"/>
    <property type="project" value="UniProtKB-EC"/>
</dbReference>
<proteinExistence type="predicted"/>
<reference evidence="2" key="1">
    <citation type="submission" date="2020-02" db="EMBL/GenBank/DDBJ databases">
        <authorList>
            <person name="Meier V. D."/>
        </authorList>
    </citation>
    <scope>NUCLEOTIDE SEQUENCE</scope>
    <source>
        <strain evidence="2">AVDCRST_MAG63</strain>
    </source>
</reference>